<keyword evidence="2" id="KW-0813">Transport</keyword>
<dbReference type="GO" id="GO:0022857">
    <property type="term" value="F:transmembrane transporter activity"/>
    <property type="evidence" value="ECO:0007669"/>
    <property type="project" value="InterPro"/>
</dbReference>
<dbReference type="GO" id="GO:0005886">
    <property type="term" value="C:plasma membrane"/>
    <property type="evidence" value="ECO:0007669"/>
    <property type="project" value="UniProtKB-SubCell"/>
</dbReference>
<dbReference type="Proteomes" id="UP000218899">
    <property type="component" value="Chromosome"/>
</dbReference>
<dbReference type="RefSeq" id="WP_096462605.1">
    <property type="nucleotide sequence ID" value="NZ_AP014936.1"/>
</dbReference>
<dbReference type="Pfam" id="PF07690">
    <property type="entry name" value="MFS_1"/>
    <property type="match status" value="1"/>
</dbReference>
<evidence type="ECO:0000256" key="2">
    <source>
        <dbReference type="ARBA" id="ARBA00022448"/>
    </source>
</evidence>
<keyword evidence="6 7" id="KW-0472">Membrane</keyword>
<dbReference type="CDD" id="cd06173">
    <property type="entry name" value="MFS_MefA_like"/>
    <property type="match status" value="1"/>
</dbReference>
<evidence type="ECO:0000256" key="3">
    <source>
        <dbReference type="ARBA" id="ARBA00022475"/>
    </source>
</evidence>
<feature type="transmembrane region" description="Helical" evidence="7">
    <location>
        <begin position="152"/>
        <end position="174"/>
    </location>
</feature>
<dbReference type="InterPro" id="IPR036259">
    <property type="entry name" value="MFS_trans_sf"/>
</dbReference>
<evidence type="ECO:0000256" key="1">
    <source>
        <dbReference type="ARBA" id="ARBA00004651"/>
    </source>
</evidence>
<feature type="transmembrane region" description="Helical" evidence="7">
    <location>
        <begin position="206"/>
        <end position="229"/>
    </location>
</feature>
<feature type="transmembrane region" description="Helical" evidence="7">
    <location>
        <begin position="359"/>
        <end position="380"/>
    </location>
</feature>
<dbReference type="SUPFAM" id="SSF103473">
    <property type="entry name" value="MFS general substrate transporter"/>
    <property type="match status" value="1"/>
</dbReference>
<dbReference type="KEGG" id="sva:SVA_3756"/>
<feature type="transmembrane region" description="Helical" evidence="7">
    <location>
        <begin position="335"/>
        <end position="353"/>
    </location>
</feature>
<keyword evidence="5 7" id="KW-1133">Transmembrane helix</keyword>
<evidence type="ECO:0000256" key="4">
    <source>
        <dbReference type="ARBA" id="ARBA00022692"/>
    </source>
</evidence>
<dbReference type="AlphaFoldDB" id="A0A1C7AFV3"/>
<feature type="transmembrane region" description="Helical" evidence="7">
    <location>
        <begin position="294"/>
        <end position="314"/>
    </location>
</feature>
<feature type="transmembrane region" description="Helical" evidence="7">
    <location>
        <begin position="126"/>
        <end position="146"/>
    </location>
</feature>
<name>A0A1C7AFV3_9GAMM</name>
<keyword evidence="3" id="KW-1003">Cell membrane</keyword>
<dbReference type="OrthoDB" id="9803968at2"/>
<feature type="transmembrane region" description="Helical" evidence="7">
    <location>
        <begin position="271"/>
        <end position="288"/>
    </location>
</feature>
<dbReference type="NCBIfam" id="NF008397">
    <property type="entry name" value="PRK11195.1"/>
    <property type="match status" value="1"/>
</dbReference>
<evidence type="ECO:0000256" key="5">
    <source>
        <dbReference type="ARBA" id="ARBA00022989"/>
    </source>
</evidence>
<dbReference type="EMBL" id="AP014936">
    <property type="protein sequence ID" value="BAU50290.1"/>
    <property type="molecule type" value="Genomic_DNA"/>
</dbReference>
<feature type="transmembrane region" description="Helical" evidence="7">
    <location>
        <begin position="37"/>
        <end position="58"/>
    </location>
</feature>
<dbReference type="InterPro" id="IPR011701">
    <property type="entry name" value="MFS"/>
</dbReference>
<dbReference type="Gene3D" id="1.20.1250.20">
    <property type="entry name" value="MFS general substrate transporter like domains"/>
    <property type="match status" value="1"/>
</dbReference>
<dbReference type="PANTHER" id="PTHR43266:SF2">
    <property type="entry name" value="MAJOR FACILITATOR SUPERFAMILY (MFS) PROFILE DOMAIN-CONTAINING PROTEIN"/>
    <property type="match status" value="1"/>
</dbReference>
<organism evidence="8 9">
    <name type="scientific">Sulfurifustis variabilis</name>
    <dbReference type="NCBI Taxonomy" id="1675686"/>
    <lineage>
        <taxon>Bacteria</taxon>
        <taxon>Pseudomonadati</taxon>
        <taxon>Pseudomonadota</taxon>
        <taxon>Gammaproteobacteria</taxon>
        <taxon>Acidiferrobacterales</taxon>
        <taxon>Acidiferrobacteraceae</taxon>
        <taxon>Sulfurifustis</taxon>
    </lineage>
</organism>
<keyword evidence="4 7" id="KW-0812">Transmembrane</keyword>
<evidence type="ECO:0000313" key="9">
    <source>
        <dbReference type="Proteomes" id="UP000218899"/>
    </source>
</evidence>
<protein>
    <submittedName>
        <fullName evidence="8">MFS transporter</fullName>
    </submittedName>
</protein>
<evidence type="ECO:0000256" key="6">
    <source>
        <dbReference type="ARBA" id="ARBA00023136"/>
    </source>
</evidence>
<accession>A0A1C7AFV3</accession>
<evidence type="ECO:0000313" key="8">
    <source>
        <dbReference type="EMBL" id="BAU50290.1"/>
    </source>
</evidence>
<comment type="subcellular location">
    <subcellularLocation>
        <location evidence="1">Cell membrane</location>
        <topology evidence="1">Multi-pass membrane protein</topology>
    </subcellularLocation>
</comment>
<reference evidence="8 9" key="1">
    <citation type="submission" date="2015-08" db="EMBL/GenBank/DDBJ databases">
        <title>Complete genome sequence of Sulfurifustis variabilis.</title>
        <authorList>
            <person name="Miura A."/>
            <person name="Kojima H."/>
            <person name="Fukui M."/>
        </authorList>
    </citation>
    <scope>NUCLEOTIDE SEQUENCE [LARGE SCALE GENOMIC DNA]</scope>
    <source>
        <strain evidence="9">skN76</strain>
    </source>
</reference>
<sequence>MTRGLYALLVAQFLTAFADNAILFTAIAMVLNAPGTGAWYIPALQSAFLIAFVVLAPWVGPFADNRPKAVVLMIGNLLKGAGALLILVGLEPLLAYALVGVGAAVYGPAKYGILPEMLPHDRLVQANSLIEGSTIVAIIAGTVVGARVADASIHSALLVVVACYGLSLATTFLIPRITPRHAGEGRGVRHFIDMMRTLFASSRARFVMLGTSLFWAAAAVLRLLLVAWAPVVLLTRNTADIADLTLALAIGIVIGAVLVPKLIPIERLRRARLAAYAMGVFILVLSQIEAVWPARAALVFVGITGGLFMVPVNAALQEIGHLTIGSGGAVALQNFFENVAMLTTVGVYTFAAANGAPPVASIVTVGILVLIATFLVSWHLPPDPNGKGQESVIARGAGGETG</sequence>
<feature type="transmembrane region" description="Helical" evidence="7">
    <location>
        <begin position="241"/>
        <end position="259"/>
    </location>
</feature>
<gene>
    <name evidence="8" type="ORF">SVA_3756</name>
</gene>
<dbReference type="PANTHER" id="PTHR43266">
    <property type="entry name" value="MACROLIDE-EFFLUX PROTEIN"/>
    <property type="match status" value="1"/>
</dbReference>
<proteinExistence type="predicted"/>
<evidence type="ECO:0000256" key="7">
    <source>
        <dbReference type="SAM" id="Phobius"/>
    </source>
</evidence>
<keyword evidence="9" id="KW-1185">Reference proteome</keyword>